<keyword evidence="4 9" id="KW-0812">Transmembrane</keyword>
<keyword evidence="5 9" id="KW-0653">Protein transport</keyword>
<evidence type="ECO:0000256" key="4">
    <source>
        <dbReference type="ARBA" id="ARBA00022692"/>
    </source>
</evidence>
<sequence length="63" mass="6633">MLGLNSFSHWIVLLALVLLLFGTGRLRNAGRDLGGAIAGFRRGLKSDASGDAAEQPASPKDPR</sequence>
<comment type="function">
    <text evidence="9">Part of the twin-arginine translocation (Tat) system that transports large folded proteins containing a characteristic twin-arginine motif in their signal peptide across membranes. TatA could form the protein-conducting channel of the Tat system.</text>
</comment>
<keyword evidence="11" id="KW-1185">Reference proteome</keyword>
<reference evidence="11" key="1">
    <citation type="journal article" date="2019" name="Int. J. Syst. Evol. Microbiol.">
        <title>The Global Catalogue of Microorganisms (GCM) 10K type strain sequencing project: providing services to taxonomists for standard genome sequencing and annotation.</title>
        <authorList>
            <consortium name="The Broad Institute Genomics Platform"/>
            <consortium name="The Broad Institute Genome Sequencing Center for Infectious Disease"/>
            <person name="Wu L."/>
            <person name="Ma J."/>
        </authorList>
    </citation>
    <scope>NUCLEOTIDE SEQUENCE [LARGE SCALE GENOMIC DNA]</scope>
    <source>
        <strain evidence="11">KACC 12822</strain>
    </source>
</reference>
<accession>A0ABW0JXD6</accession>
<gene>
    <name evidence="9 10" type="primary">tatA</name>
    <name evidence="10" type="ORF">ACFPK0_11165</name>
</gene>
<organism evidence="10 11">
    <name type="scientific">Rhodanobacter ginsenosidimutans</name>
    <dbReference type="NCBI Taxonomy" id="490571"/>
    <lineage>
        <taxon>Bacteria</taxon>
        <taxon>Pseudomonadati</taxon>
        <taxon>Pseudomonadota</taxon>
        <taxon>Gammaproteobacteria</taxon>
        <taxon>Lysobacterales</taxon>
        <taxon>Rhodanobacteraceae</taxon>
        <taxon>Rhodanobacter</taxon>
    </lineage>
</organism>
<evidence type="ECO:0000256" key="3">
    <source>
        <dbReference type="ARBA" id="ARBA00022475"/>
    </source>
</evidence>
<keyword evidence="6 9" id="KW-1133">Transmembrane helix</keyword>
<evidence type="ECO:0000313" key="11">
    <source>
        <dbReference type="Proteomes" id="UP001596018"/>
    </source>
</evidence>
<dbReference type="PANTHER" id="PTHR42982">
    <property type="entry name" value="SEC-INDEPENDENT PROTEIN TRANSLOCASE PROTEIN TATA"/>
    <property type="match status" value="1"/>
</dbReference>
<comment type="similarity">
    <text evidence="9">Belongs to the TatA/E family.</text>
</comment>
<dbReference type="Pfam" id="PF02416">
    <property type="entry name" value="TatA_B_E"/>
    <property type="match status" value="1"/>
</dbReference>
<dbReference type="InterPro" id="IPR006312">
    <property type="entry name" value="TatA/E"/>
</dbReference>
<dbReference type="NCBIfam" id="TIGR01411">
    <property type="entry name" value="tatAE"/>
    <property type="match status" value="1"/>
</dbReference>
<dbReference type="Gene3D" id="1.20.5.3310">
    <property type="match status" value="1"/>
</dbReference>
<comment type="subcellular location">
    <subcellularLocation>
        <location evidence="1 9">Cell membrane</location>
        <topology evidence="1 9">Single-pass membrane protein</topology>
    </subcellularLocation>
</comment>
<keyword evidence="8 9" id="KW-0472">Membrane</keyword>
<comment type="subunit">
    <text evidence="9">The Tat system comprises two distinct complexes: a TatABC complex, containing multiple copies of TatA, TatB and TatC subunits, and a separate TatA complex, containing only TatA subunits. Substrates initially bind to the TatABC complex, which probably triggers association of the separate TatA complex to form the active translocon.</text>
</comment>
<evidence type="ECO:0000256" key="5">
    <source>
        <dbReference type="ARBA" id="ARBA00022927"/>
    </source>
</evidence>
<evidence type="ECO:0000313" key="10">
    <source>
        <dbReference type="EMBL" id="MFC5440574.1"/>
    </source>
</evidence>
<dbReference type="EMBL" id="JBHSMM010000002">
    <property type="protein sequence ID" value="MFC5440574.1"/>
    <property type="molecule type" value="Genomic_DNA"/>
</dbReference>
<dbReference type="PANTHER" id="PTHR42982:SF1">
    <property type="entry name" value="SEC-INDEPENDENT PROTEIN TRANSLOCASE PROTEIN TATA"/>
    <property type="match status" value="1"/>
</dbReference>
<keyword evidence="2 9" id="KW-0813">Transport</keyword>
<dbReference type="InterPro" id="IPR003369">
    <property type="entry name" value="TatA/B/E"/>
</dbReference>
<name>A0ABW0JXD6_9GAMM</name>
<keyword evidence="7 9" id="KW-0811">Translocation</keyword>
<dbReference type="Proteomes" id="UP001596018">
    <property type="component" value="Unassembled WGS sequence"/>
</dbReference>
<dbReference type="RefSeq" id="WP_377340828.1">
    <property type="nucleotide sequence ID" value="NZ_JALBWS010000013.1"/>
</dbReference>
<evidence type="ECO:0000256" key="7">
    <source>
        <dbReference type="ARBA" id="ARBA00023010"/>
    </source>
</evidence>
<protein>
    <recommendedName>
        <fullName evidence="9">Sec-independent protein translocase protein TatA</fullName>
    </recommendedName>
</protein>
<keyword evidence="3 9" id="KW-1003">Cell membrane</keyword>
<evidence type="ECO:0000256" key="1">
    <source>
        <dbReference type="ARBA" id="ARBA00004162"/>
    </source>
</evidence>
<evidence type="ECO:0000256" key="9">
    <source>
        <dbReference type="HAMAP-Rule" id="MF_00236"/>
    </source>
</evidence>
<comment type="caution">
    <text evidence="10">The sequence shown here is derived from an EMBL/GenBank/DDBJ whole genome shotgun (WGS) entry which is preliminary data.</text>
</comment>
<dbReference type="HAMAP" id="MF_00236">
    <property type="entry name" value="TatA_E"/>
    <property type="match status" value="1"/>
</dbReference>
<evidence type="ECO:0000256" key="8">
    <source>
        <dbReference type="ARBA" id="ARBA00023136"/>
    </source>
</evidence>
<proteinExistence type="inferred from homology"/>
<evidence type="ECO:0000256" key="2">
    <source>
        <dbReference type="ARBA" id="ARBA00022448"/>
    </source>
</evidence>
<evidence type="ECO:0000256" key="6">
    <source>
        <dbReference type="ARBA" id="ARBA00022989"/>
    </source>
</evidence>